<dbReference type="EMBL" id="CP048000">
    <property type="protein sequence ID" value="QHQ59811.1"/>
    <property type="molecule type" value="Genomic_DNA"/>
</dbReference>
<protein>
    <submittedName>
        <fullName evidence="3">DUF1648 domain-containing protein</fullName>
    </submittedName>
</protein>
<dbReference type="Proteomes" id="UP000464314">
    <property type="component" value="Chromosome"/>
</dbReference>
<keyword evidence="1" id="KW-0812">Transmembrane</keyword>
<keyword evidence="1" id="KW-0472">Membrane</keyword>
<proteinExistence type="predicted"/>
<dbReference type="RefSeq" id="WP_161836647.1">
    <property type="nucleotide sequence ID" value="NZ_CP048000.1"/>
</dbReference>
<keyword evidence="1" id="KW-1133">Transmembrane helix</keyword>
<evidence type="ECO:0000259" key="2">
    <source>
        <dbReference type="Pfam" id="PF07853"/>
    </source>
</evidence>
<keyword evidence="4" id="KW-1185">Reference proteome</keyword>
<dbReference type="KEGG" id="anr:Ana3638_02485"/>
<evidence type="ECO:0000256" key="1">
    <source>
        <dbReference type="SAM" id="Phobius"/>
    </source>
</evidence>
<accession>A0A6P1TID8</accession>
<evidence type="ECO:0000313" key="4">
    <source>
        <dbReference type="Proteomes" id="UP000464314"/>
    </source>
</evidence>
<feature type="transmembrane region" description="Helical" evidence="1">
    <location>
        <begin position="12"/>
        <end position="33"/>
    </location>
</feature>
<name>A0A6P1TID8_9FIRM</name>
<feature type="transmembrane region" description="Helical" evidence="1">
    <location>
        <begin position="102"/>
        <end position="121"/>
    </location>
</feature>
<reference evidence="3 4" key="1">
    <citation type="submission" date="2020-01" db="EMBL/GenBank/DDBJ databases">
        <title>Genome analysis of Anaerocolumna sp. CBA3638.</title>
        <authorList>
            <person name="Kim J."/>
            <person name="Roh S.W."/>
        </authorList>
    </citation>
    <scope>NUCLEOTIDE SEQUENCE [LARGE SCALE GENOMIC DNA]</scope>
    <source>
        <strain evidence="3 4">CBA3638</strain>
    </source>
</reference>
<organism evidence="3 4">
    <name type="scientific">Anaerocolumna sedimenticola</name>
    <dbReference type="NCBI Taxonomy" id="2696063"/>
    <lineage>
        <taxon>Bacteria</taxon>
        <taxon>Bacillati</taxon>
        <taxon>Bacillota</taxon>
        <taxon>Clostridia</taxon>
        <taxon>Lachnospirales</taxon>
        <taxon>Lachnospiraceae</taxon>
        <taxon>Anaerocolumna</taxon>
    </lineage>
</organism>
<sequence length="159" mass="18429">MKDRFIIKKTKYDIFMNSICFILLIGVFLYLILNWSNIPDKIPGHYNALGTVDRWGDKNEIWLCPIISVLFYIALSVLERFPGAWNTGIQVTEKNREQVYRLLKNMLVTLKVIVVADFVFISVNSALTKPMPAWFLPVFLILLFGTIVIFISKLLKLRT</sequence>
<feature type="transmembrane region" description="Helical" evidence="1">
    <location>
        <begin position="133"/>
        <end position="155"/>
    </location>
</feature>
<feature type="domain" description="DUF1648" evidence="2">
    <location>
        <begin position="22"/>
        <end position="68"/>
    </location>
</feature>
<dbReference type="Pfam" id="PF07853">
    <property type="entry name" value="DUF1648"/>
    <property type="match status" value="1"/>
</dbReference>
<evidence type="ECO:0000313" key="3">
    <source>
        <dbReference type="EMBL" id="QHQ59811.1"/>
    </source>
</evidence>
<feature type="transmembrane region" description="Helical" evidence="1">
    <location>
        <begin position="60"/>
        <end position="81"/>
    </location>
</feature>
<gene>
    <name evidence="3" type="ORF">Ana3638_02485</name>
</gene>
<dbReference type="AlphaFoldDB" id="A0A6P1TID8"/>
<dbReference type="InterPro" id="IPR012867">
    <property type="entry name" value="DUF1648"/>
</dbReference>